<evidence type="ECO:0000313" key="14">
    <source>
        <dbReference type="Proteomes" id="UP000253034"/>
    </source>
</evidence>
<proteinExistence type="inferred from homology"/>
<keyword evidence="8" id="KW-0378">Hydrolase</keyword>
<reference evidence="13 14" key="1">
    <citation type="submission" date="2018-07" db="EMBL/GenBank/DDBJ databases">
        <title>Genomic Encyclopedia of Type Strains, Phase IV (KMG-IV): sequencing the most valuable type-strain genomes for metagenomic binning, comparative biology and taxonomic classification.</title>
        <authorList>
            <person name="Goeker M."/>
        </authorList>
    </citation>
    <scope>NUCLEOTIDE SEQUENCE [LARGE SCALE GENOMIC DNA]</scope>
    <source>
        <strain evidence="13 14">DSM 27016</strain>
    </source>
</reference>
<dbReference type="GO" id="GO:0046872">
    <property type="term" value="F:metal ion binding"/>
    <property type="evidence" value="ECO:0007669"/>
    <property type="project" value="UniProtKB-KW"/>
</dbReference>
<dbReference type="InterPro" id="IPR005273">
    <property type="entry name" value="Ura-DNA_glyco_family4"/>
</dbReference>
<evidence type="ECO:0000256" key="9">
    <source>
        <dbReference type="ARBA" id="ARBA00023004"/>
    </source>
</evidence>
<keyword evidence="6" id="KW-0479">Metal-binding</keyword>
<keyword evidence="7" id="KW-0227">DNA damage</keyword>
<comment type="caution">
    <text evidence="13">The sequence shown here is derived from an EMBL/GenBank/DDBJ whole genome shotgun (WGS) entry which is preliminary data.</text>
</comment>
<dbReference type="PANTHER" id="PTHR33693:SF1">
    <property type="entry name" value="TYPE-4 URACIL-DNA GLYCOSYLASE"/>
    <property type="match status" value="1"/>
</dbReference>
<organism evidence="13 14">
    <name type="scientific">Anaerobacterium chartisolvens</name>
    <dbReference type="NCBI Taxonomy" id="1297424"/>
    <lineage>
        <taxon>Bacteria</taxon>
        <taxon>Bacillati</taxon>
        <taxon>Bacillota</taxon>
        <taxon>Clostridia</taxon>
        <taxon>Eubacteriales</taxon>
        <taxon>Oscillospiraceae</taxon>
        <taxon>Anaerobacterium</taxon>
    </lineage>
</organism>
<dbReference type="SMART" id="SM00986">
    <property type="entry name" value="UDG"/>
    <property type="match status" value="1"/>
</dbReference>
<sequence length="192" mass="21665">MYNWTELTCQCMACKKCGLANTRTNVVIGRGNINAPLMFIGEGPGEQEDLRGEPFVGPAGKLLDLLLDAMMISKDSYYIANIVKCRPPANRVPIDDEAEKCLPFLRNQVSLIKPGIIVCLGATAVKYIVDREAKITKIRGQWIEKKGYWLMPTFHPAALLRDESKKIPMWEDFKKIKQKLDEYINSNNGQVC</sequence>
<evidence type="ECO:0000256" key="1">
    <source>
        <dbReference type="ARBA" id="ARBA00001400"/>
    </source>
</evidence>
<evidence type="ECO:0000256" key="7">
    <source>
        <dbReference type="ARBA" id="ARBA00022763"/>
    </source>
</evidence>
<dbReference type="InterPro" id="IPR051536">
    <property type="entry name" value="UDG_Type-4/5"/>
</dbReference>
<dbReference type="InterPro" id="IPR036895">
    <property type="entry name" value="Uracil-DNA_glycosylase-like_sf"/>
</dbReference>
<keyword evidence="5" id="KW-0004">4Fe-4S</keyword>
<dbReference type="AlphaFoldDB" id="A0A369BIE5"/>
<evidence type="ECO:0000256" key="10">
    <source>
        <dbReference type="ARBA" id="ARBA00023014"/>
    </source>
</evidence>
<keyword evidence="14" id="KW-1185">Reference proteome</keyword>
<evidence type="ECO:0000259" key="12">
    <source>
        <dbReference type="SMART" id="SM00986"/>
    </source>
</evidence>
<gene>
    <name evidence="13" type="ORF">DFR58_102284</name>
</gene>
<name>A0A369BIE5_9FIRM</name>
<evidence type="ECO:0000313" key="13">
    <source>
        <dbReference type="EMBL" id="RCX20207.1"/>
    </source>
</evidence>
<dbReference type="GO" id="GO:0004844">
    <property type="term" value="F:uracil DNA N-glycosylase activity"/>
    <property type="evidence" value="ECO:0007669"/>
    <property type="project" value="UniProtKB-EC"/>
</dbReference>
<dbReference type="EMBL" id="QPJT01000002">
    <property type="protein sequence ID" value="RCX20207.1"/>
    <property type="molecule type" value="Genomic_DNA"/>
</dbReference>
<dbReference type="CDD" id="cd10030">
    <property type="entry name" value="UDG-F4_TTUDGA_SPO1dp_like"/>
    <property type="match status" value="1"/>
</dbReference>
<dbReference type="SMART" id="SM00987">
    <property type="entry name" value="UreE_C"/>
    <property type="match status" value="1"/>
</dbReference>
<accession>A0A369BIE5</accession>
<dbReference type="Pfam" id="PF03167">
    <property type="entry name" value="UDG"/>
    <property type="match status" value="1"/>
</dbReference>
<protein>
    <recommendedName>
        <fullName evidence="4">Type-4 uracil-DNA glycosylase</fullName>
        <ecNumber evidence="3">3.2.2.27</ecNumber>
    </recommendedName>
</protein>
<dbReference type="NCBIfam" id="TIGR00758">
    <property type="entry name" value="UDG_fam4"/>
    <property type="match status" value="1"/>
</dbReference>
<dbReference type="RefSeq" id="WP_114296316.1">
    <property type="nucleotide sequence ID" value="NZ_QPJT01000002.1"/>
</dbReference>
<dbReference type="EC" id="3.2.2.27" evidence="3"/>
<evidence type="ECO:0000256" key="11">
    <source>
        <dbReference type="ARBA" id="ARBA00023204"/>
    </source>
</evidence>
<keyword evidence="10" id="KW-0411">Iron-sulfur</keyword>
<dbReference type="SUPFAM" id="SSF52141">
    <property type="entry name" value="Uracil-DNA glycosylase-like"/>
    <property type="match status" value="1"/>
</dbReference>
<dbReference type="PANTHER" id="PTHR33693">
    <property type="entry name" value="TYPE-5 URACIL-DNA GLYCOSYLASE"/>
    <property type="match status" value="1"/>
</dbReference>
<comment type="similarity">
    <text evidence="2">Belongs to the uracil-DNA glycosylase (UDG) superfamily. Type 4 (UDGa) family.</text>
</comment>
<evidence type="ECO:0000256" key="8">
    <source>
        <dbReference type="ARBA" id="ARBA00022801"/>
    </source>
</evidence>
<comment type="catalytic activity">
    <reaction evidence="1">
        <text>Hydrolyzes single-stranded DNA or mismatched double-stranded DNA and polynucleotides, releasing free uracil.</text>
        <dbReference type="EC" id="3.2.2.27"/>
    </reaction>
</comment>
<evidence type="ECO:0000256" key="4">
    <source>
        <dbReference type="ARBA" id="ARBA00019403"/>
    </source>
</evidence>
<evidence type="ECO:0000256" key="5">
    <source>
        <dbReference type="ARBA" id="ARBA00022485"/>
    </source>
</evidence>
<dbReference type="Gene3D" id="3.40.470.10">
    <property type="entry name" value="Uracil-DNA glycosylase-like domain"/>
    <property type="match status" value="1"/>
</dbReference>
<dbReference type="GO" id="GO:0051539">
    <property type="term" value="F:4 iron, 4 sulfur cluster binding"/>
    <property type="evidence" value="ECO:0007669"/>
    <property type="project" value="UniProtKB-KW"/>
</dbReference>
<evidence type="ECO:0000256" key="6">
    <source>
        <dbReference type="ARBA" id="ARBA00022723"/>
    </source>
</evidence>
<evidence type="ECO:0000256" key="2">
    <source>
        <dbReference type="ARBA" id="ARBA00006521"/>
    </source>
</evidence>
<dbReference type="Proteomes" id="UP000253034">
    <property type="component" value="Unassembled WGS sequence"/>
</dbReference>
<keyword evidence="11" id="KW-0234">DNA repair</keyword>
<evidence type="ECO:0000256" key="3">
    <source>
        <dbReference type="ARBA" id="ARBA00012030"/>
    </source>
</evidence>
<dbReference type="InterPro" id="IPR005122">
    <property type="entry name" value="Uracil-DNA_glycosylase-like"/>
</dbReference>
<keyword evidence="9" id="KW-0408">Iron</keyword>
<dbReference type="OrthoDB" id="5290748at2"/>
<dbReference type="GO" id="GO:0006281">
    <property type="term" value="P:DNA repair"/>
    <property type="evidence" value="ECO:0007669"/>
    <property type="project" value="UniProtKB-KW"/>
</dbReference>
<feature type="domain" description="Uracil-DNA glycosylase-like" evidence="12">
    <location>
        <begin position="28"/>
        <end position="174"/>
    </location>
</feature>